<dbReference type="PROSITE" id="PS51898">
    <property type="entry name" value="TYR_RECOMBINASE"/>
    <property type="match status" value="1"/>
</dbReference>
<evidence type="ECO:0000313" key="5">
    <source>
        <dbReference type="EMBL" id="GED99706.1"/>
    </source>
</evidence>
<dbReference type="RefSeq" id="WP_161893674.1">
    <property type="nucleotide sequence ID" value="NZ_BJOV01000001.1"/>
</dbReference>
<dbReference type="GO" id="GO:0003677">
    <property type="term" value="F:DNA binding"/>
    <property type="evidence" value="ECO:0007669"/>
    <property type="project" value="UniProtKB-KW"/>
</dbReference>
<name>A0A7I9V3B6_9ACTN</name>
<comment type="similarity">
    <text evidence="1">Belongs to the 'phage' integrase family.</text>
</comment>
<dbReference type="PANTHER" id="PTHR30349">
    <property type="entry name" value="PHAGE INTEGRASE-RELATED"/>
    <property type="match status" value="1"/>
</dbReference>
<proteinExistence type="inferred from homology"/>
<dbReference type="Gene3D" id="1.10.443.10">
    <property type="entry name" value="Intergrase catalytic core"/>
    <property type="match status" value="1"/>
</dbReference>
<dbReference type="CDD" id="cd01189">
    <property type="entry name" value="INT_ICEBs1_C_like"/>
    <property type="match status" value="1"/>
</dbReference>
<accession>A0A7I9V3B6</accession>
<dbReference type="Proteomes" id="UP000444960">
    <property type="component" value="Unassembled WGS sequence"/>
</dbReference>
<evidence type="ECO:0000256" key="2">
    <source>
        <dbReference type="ARBA" id="ARBA00023125"/>
    </source>
</evidence>
<dbReference type="PANTHER" id="PTHR30349:SF64">
    <property type="entry name" value="PROPHAGE INTEGRASE INTD-RELATED"/>
    <property type="match status" value="1"/>
</dbReference>
<sequence>MRWRAEYVDAAGEPHTKAFGRKVDAQRWLDEITADVVTGNYVDPTRGSITFTRFYADWSARQVWVPSTRRNADYVAAHAPYRHKQMVTIRRSDIEAWIKQMVDDGLAATTIRTRYNIARGIFRAARLDKVIGTDPTENIALPRARRRDAAMTIPTPAEVARLVDSSAVDQFGLFVQLCAFAGLRLGEAAGVQVGDVDFLRRQLTVSRQIQRDGNKPRIAPPKYGSERTVYLPDDLVTAISEHVADWTPDGPADRWLFADDAGDPWFDNRVGWRWRKTRSAAGVDFRLHDLRHFYASGLIAAGCDVVTVQRALGHSNATTTLSTYSHLWPDAEDRTRAAVTGLMTTVAESTADALPTGTLENG</sequence>
<dbReference type="InterPro" id="IPR010998">
    <property type="entry name" value="Integrase_recombinase_N"/>
</dbReference>
<evidence type="ECO:0000259" key="4">
    <source>
        <dbReference type="PROSITE" id="PS51898"/>
    </source>
</evidence>
<dbReference type="SUPFAM" id="SSF56349">
    <property type="entry name" value="DNA breaking-rejoining enzymes"/>
    <property type="match status" value="1"/>
</dbReference>
<dbReference type="InterPro" id="IPR013762">
    <property type="entry name" value="Integrase-like_cat_sf"/>
</dbReference>
<dbReference type="InterPro" id="IPR050090">
    <property type="entry name" value="Tyrosine_recombinase_XerCD"/>
</dbReference>
<comment type="caution">
    <text evidence="5">The sequence shown here is derived from an EMBL/GenBank/DDBJ whole genome shotgun (WGS) entry which is preliminary data.</text>
</comment>
<dbReference type="GO" id="GO:0015074">
    <property type="term" value="P:DNA integration"/>
    <property type="evidence" value="ECO:0007669"/>
    <property type="project" value="InterPro"/>
</dbReference>
<feature type="domain" description="Tyr recombinase" evidence="4">
    <location>
        <begin position="149"/>
        <end position="340"/>
    </location>
</feature>
<keyword evidence="3" id="KW-0233">DNA recombination</keyword>
<protein>
    <recommendedName>
        <fullName evidence="4">Tyr recombinase domain-containing protein</fullName>
    </recommendedName>
</protein>
<reference evidence="6" key="1">
    <citation type="submission" date="2019-06" db="EMBL/GenBank/DDBJ databases">
        <title>Gordonia isolated from sludge of a wastewater treatment plant.</title>
        <authorList>
            <person name="Tamura T."/>
            <person name="Aoyama K."/>
            <person name="Kang Y."/>
            <person name="Saito S."/>
            <person name="Akiyama N."/>
            <person name="Yazawa K."/>
            <person name="Gonoi T."/>
            <person name="Mikami Y."/>
        </authorList>
    </citation>
    <scope>NUCLEOTIDE SEQUENCE [LARGE SCALE GENOMIC DNA]</scope>
    <source>
        <strain evidence="6">NBRC 107696</strain>
    </source>
</reference>
<dbReference type="OrthoDB" id="1822491at2"/>
<dbReference type="EMBL" id="BJOV01000001">
    <property type="protein sequence ID" value="GED99706.1"/>
    <property type="molecule type" value="Genomic_DNA"/>
</dbReference>
<evidence type="ECO:0000313" key="6">
    <source>
        <dbReference type="Proteomes" id="UP000444960"/>
    </source>
</evidence>
<keyword evidence="6" id="KW-1185">Reference proteome</keyword>
<dbReference type="AlphaFoldDB" id="A0A7I9V3B6"/>
<dbReference type="Gene3D" id="1.10.150.130">
    <property type="match status" value="1"/>
</dbReference>
<dbReference type="GO" id="GO:0006310">
    <property type="term" value="P:DNA recombination"/>
    <property type="evidence" value="ECO:0007669"/>
    <property type="project" value="UniProtKB-KW"/>
</dbReference>
<evidence type="ECO:0000256" key="1">
    <source>
        <dbReference type="ARBA" id="ARBA00008857"/>
    </source>
</evidence>
<organism evidence="5 6">
    <name type="scientific">Gordonia spumicola</name>
    <dbReference type="NCBI Taxonomy" id="589161"/>
    <lineage>
        <taxon>Bacteria</taxon>
        <taxon>Bacillati</taxon>
        <taxon>Actinomycetota</taxon>
        <taxon>Actinomycetes</taxon>
        <taxon>Mycobacteriales</taxon>
        <taxon>Gordoniaceae</taxon>
        <taxon>Gordonia</taxon>
    </lineage>
</organism>
<keyword evidence="2" id="KW-0238">DNA-binding</keyword>
<dbReference type="Pfam" id="PF00589">
    <property type="entry name" value="Phage_integrase"/>
    <property type="match status" value="1"/>
</dbReference>
<evidence type="ECO:0000256" key="3">
    <source>
        <dbReference type="ARBA" id="ARBA00023172"/>
    </source>
</evidence>
<dbReference type="InterPro" id="IPR002104">
    <property type="entry name" value="Integrase_catalytic"/>
</dbReference>
<gene>
    <name evidence="5" type="ORF">nbrc107696_01530</name>
</gene>
<dbReference type="InterPro" id="IPR011010">
    <property type="entry name" value="DNA_brk_join_enz"/>
</dbReference>